<name>A0A4Q1HPN0_9BURK</name>
<keyword evidence="2" id="KW-0732">Signal</keyword>
<keyword evidence="4" id="KW-1185">Reference proteome</keyword>
<protein>
    <submittedName>
        <fullName evidence="3">MFS transporter</fullName>
    </submittedName>
</protein>
<organism evidence="3 4">
    <name type="scientific">Achromobacter aloeverae</name>
    <dbReference type="NCBI Taxonomy" id="1750518"/>
    <lineage>
        <taxon>Bacteria</taxon>
        <taxon>Pseudomonadati</taxon>
        <taxon>Pseudomonadota</taxon>
        <taxon>Betaproteobacteria</taxon>
        <taxon>Burkholderiales</taxon>
        <taxon>Alcaligenaceae</taxon>
        <taxon>Achromobacter</taxon>
    </lineage>
</organism>
<dbReference type="Pfam" id="PF03401">
    <property type="entry name" value="TctC"/>
    <property type="match status" value="1"/>
</dbReference>
<dbReference type="PANTHER" id="PTHR42928:SF5">
    <property type="entry name" value="BLR1237 PROTEIN"/>
    <property type="match status" value="1"/>
</dbReference>
<evidence type="ECO:0000256" key="2">
    <source>
        <dbReference type="SAM" id="SignalP"/>
    </source>
</evidence>
<sequence length="325" mass="34860">MHRKEFLRTTLAAMATLALPRARAATNGWPNRPINYVVAFPPGSNTDVLGRIVAQHLGDALRTSVVVDNRPGATGMIGSAYVAKAPADGYTLLGASIASHAINPSLFRNMQYDPVRSFQPVTIIGMNGNTLVVRQESPYRSVADLIADARKRPGAIAFASSGIGTTQHLSGVLLEQMAGVKMVHVPYSSRSALPDVIGGQVDFMFEGPTVVPHVKGGKLRALAVTSPRRLESLPDVPTMMEAGVAGYQVQAWQAIFAPAGMPADILDKLYRAIADVLKQPKVLAQLRDMGVEPSGMPPREFAQFQQAEIRRWAEVVSKAGIKTEG</sequence>
<dbReference type="InterPro" id="IPR042100">
    <property type="entry name" value="Bug_dom1"/>
</dbReference>
<dbReference type="OrthoDB" id="8678477at2"/>
<evidence type="ECO:0000313" key="3">
    <source>
        <dbReference type="EMBL" id="RXN93012.1"/>
    </source>
</evidence>
<feature type="signal peptide" evidence="2">
    <location>
        <begin position="1"/>
        <end position="24"/>
    </location>
</feature>
<evidence type="ECO:0000256" key="1">
    <source>
        <dbReference type="ARBA" id="ARBA00006987"/>
    </source>
</evidence>
<dbReference type="Proteomes" id="UP000290849">
    <property type="component" value="Unassembled WGS sequence"/>
</dbReference>
<dbReference type="EMBL" id="PYAL01000001">
    <property type="protein sequence ID" value="RXN93012.1"/>
    <property type="molecule type" value="Genomic_DNA"/>
</dbReference>
<accession>A0A4Q1HPN0</accession>
<dbReference type="CDD" id="cd13578">
    <property type="entry name" value="PBP2_Bug27"/>
    <property type="match status" value="1"/>
</dbReference>
<proteinExistence type="inferred from homology"/>
<reference evidence="3 4" key="1">
    <citation type="journal article" date="2017" name="Int. J. Syst. Evol. Microbiol.">
        <title>Achromobacter aloeverae sp. nov., isolated from the root of Aloe vera (L.) Burm.f.</title>
        <authorList>
            <person name="Kuncharoen N."/>
            <person name="Muramatsu Y."/>
            <person name="Shibata C."/>
            <person name="Kamakura Y."/>
            <person name="Nakagawa Y."/>
            <person name="Tanasupawat S."/>
        </authorList>
    </citation>
    <scope>NUCLEOTIDE SEQUENCE [LARGE SCALE GENOMIC DNA]</scope>
    <source>
        <strain evidence="3 4">AVA-1</strain>
    </source>
</reference>
<comment type="similarity">
    <text evidence="1">Belongs to the UPF0065 (bug) family.</text>
</comment>
<dbReference type="Gene3D" id="3.40.190.10">
    <property type="entry name" value="Periplasmic binding protein-like II"/>
    <property type="match status" value="1"/>
</dbReference>
<dbReference type="Gene3D" id="3.40.190.150">
    <property type="entry name" value="Bordetella uptake gene, domain 1"/>
    <property type="match status" value="1"/>
</dbReference>
<feature type="chain" id="PRO_5020837993" evidence="2">
    <location>
        <begin position="25"/>
        <end position="325"/>
    </location>
</feature>
<evidence type="ECO:0000313" key="4">
    <source>
        <dbReference type="Proteomes" id="UP000290849"/>
    </source>
</evidence>
<dbReference type="PANTHER" id="PTHR42928">
    <property type="entry name" value="TRICARBOXYLATE-BINDING PROTEIN"/>
    <property type="match status" value="1"/>
</dbReference>
<comment type="caution">
    <text evidence="3">The sequence shown here is derived from an EMBL/GenBank/DDBJ whole genome shotgun (WGS) entry which is preliminary data.</text>
</comment>
<dbReference type="RefSeq" id="WP_129148968.1">
    <property type="nucleotide sequence ID" value="NZ_JBHSDO010000006.1"/>
</dbReference>
<dbReference type="AlphaFoldDB" id="A0A4Q1HPN0"/>
<gene>
    <name evidence="3" type="ORF">C7R54_04605</name>
</gene>
<dbReference type="InterPro" id="IPR005064">
    <property type="entry name" value="BUG"/>
</dbReference>
<dbReference type="SUPFAM" id="SSF53850">
    <property type="entry name" value="Periplasmic binding protein-like II"/>
    <property type="match status" value="1"/>
</dbReference>
<dbReference type="PIRSF" id="PIRSF017082">
    <property type="entry name" value="YflP"/>
    <property type="match status" value="1"/>
</dbReference>